<feature type="transmembrane region" description="Helical" evidence="7">
    <location>
        <begin position="131"/>
        <end position="156"/>
    </location>
</feature>
<feature type="transmembrane region" description="Helical" evidence="7">
    <location>
        <begin position="162"/>
        <end position="181"/>
    </location>
</feature>
<dbReference type="AlphaFoldDB" id="A0A0C1QU03"/>
<feature type="transmembrane region" description="Helical" evidence="7">
    <location>
        <begin position="58"/>
        <end position="80"/>
    </location>
</feature>
<dbReference type="PROSITE" id="PS50929">
    <property type="entry name" value="ABC_TM1F"/>
    <property type="match status" value="1"/>
</dbReference>
<evidence type="ECO:0000256" key="6">
    <source>
        <dbReference type="ARBA" id="ARBA00023136"/>
    </source>
</evidence>
<comment type="caution">
    <text evidence="10">The sequence shown here is derived from an EMBL/GenBank/DDBJ whole genome shotgun (WGS) entry which is preliminary data.</text>
</comment>
<dbReference type="CDD" id="cd07346">
    <property type="entry name" value="ABC_6TM_exporters"/>
    <property type="match status" value="1"/>
</dbReference>
<evidence type="ECO:0000259" key="8">
    <source>
        <dbReference type="PROSITE" id="PS50893"/>
    </source>
</evidence>
<organism evidence="10 11">
    <name type="scientific">Clostridium argentinense CDC 2741</name>
    <dbReference type="NCBI Taxonomy" id="1418104"/>
    <lineage>
        <taxon>Bacteria</taxon>
        <taxon>Bacillati</taxon>
        <taxon>Bacillota</taxon>
        <taxon>Clostridia</taxon>
        <taxon>Eubacteriales</taxon>
        <taxon>Clostridiaceae</taxon>
        <taxon>Clostridium</taxon>
    </lineage>
</organism>
<dbReference type="PANTHER" id="PTHR43394">
    <property type="entry name" value="ATP-DEPENDENT PERMEASE MDL1, MITOCHONDRIAL"/>
    <property type="match status" value="1"/>
</dbReference>
<dbReference type="PANTHER" id="PTHR43394:SF1">
    <property type="entry name" value="ATP-BINDING CASSETTE SUB-FAMILY B MEMBER 10, MITOCHONDRIAL"/>
    <property type="match status" value="1"/>
</dbReference>
<dbReference type="Pfam" id="PF00005">
    <property type="entry name" value="ABC_tran"/>
    <property type="match status" value="1"/>
</dbReference>
<dbReference type="STRING" id="29341.RSJ17_04715"/>
<dbReference type="InterPro" id="IPR036640">
    <property type="entry name" value="ABC1_TM_sf"/>
</dbReference>
<evidence type="ECO:0000256" key="4">
    <source>
        <dbReference type="ARBA" id="ARBA00022840"/>
    </source>
</evidence>
<dbReference type="Pfam" id="PF00664">
    <property type="entry name" value="ABC_membrane"/>
    <property type="match status" value="1"/>
</dbReference>
<evidence type="ECO:0000256" key="5">
    <source>
        <dbReference type="ARBA" id="ARBA00022989"/>
    </source>
</evidence>
<reference evidence="10 11" key="1">
    <citation type="journal article" date="2015" name="Infect. Genet. Evol.">
        <title>Genomic sequences of six botulinum neurotoxin-producing strains representing three clostridial species illustrate the mobility and diversity of botulinum neurotoxin genes.</title>
        <authorList>
            <person name="Smith T.J."/>
            <person name="Hill K.K."/>
            <person name="Xie G."/>
            <person name="Foley B.T."/>
            <person name="Williamson C.H."/>
            <person name="Foster J.T."/>
            <person name="Johnson S.L."/>
            <person name="Chertkov O."/>
            <person name="Teshima H."/>
            <person name="Gibbons H.S."/>
            <person name="Johnsky L.A."/>
            <person name="Karavis M.A."/>
            <person name="Smith L.A."/>
        </authorList>
    </citation>
    <scope>NUCLEOTIDE SEQUENCE [LARGE SCALE GENOMIC DNA]</scope>
    <source>
        <strain evidence="10 11">CDC 2741</strain>
    </source>
</reference>
<dbReference type="SMART" id="SM00382">
    <property type="entry name" value="AAA"/>
    <property type="match status" value="1"/>
</dbReference>
<dbReference type="Gene3D" id="3.40.50.300">
    <property type="entry name" value="P-loop containing nucleotide triphosphate hydrolases"/>
    <property type="match status" value="1"/>
</dbReference>
<dbReference type="Gene3D" id="1.20.1560.10">
    <property type="entry name" value="ABC transporter type 1, transmembrane domain"/>
    <property type="match status" value="1"/>
</dbReference>
<dbReference type="GO" id="GO:0005524">
    <property type="term" value="F:ATP binding"/>
    <property type="evidence" value="ECO:0007669"/>
    <property type="project" value="UniProtKB-KW"/>
</dbReference>
<comment type="subcellular location">
    <subcellularLocation>
        <location evidence="1">Cell membrane</location>
        <topology evidence="1">Multi-pass membrane protein</topology>
    </subcellularLocation>
</comment>
<dbReference type="PROSITE" id="PS50893">
    <property type="entry name" value="ABC_TRANSPORTER_2"/>
    <property type="match status" value="1"/>
</dbReference>
<proteinExistence type="predicted"/>
<dbReference type="OrthoDB" id="1700821at2"/>
<evidence type="ECO:0000313" key="11">
    <source>
        <dbReference type="Proteomes" id="UP000031366"/>
    </source>
</evidence>
<feature type="domain" description="ABC transmembrane type-1" evidence="9">
    <location>
        <begin position="23"/>
        <end position="308"/>
    </location>
</feature>
<evidence type="ECO:0000313" key="10">
    <source>
        <dbReference type="EMBL" id="KIE44457.1"/>
    </source>
</evidence>
<dbReference type="GO" id="GO:0015421">
    <property type="term" value="F:ABC-type oligopeptide transporter activity"/>
    <property type="evidence" value="ECO:0007669"/>
    <property type="project" value="TreeGrafter"/>
</dbReference>
<evidence type="ECO:0000256" key="3">
    <source>
        <dbReference type="ARBA" id="ARBA00022741"/>
    </source>
</evidence>
<dbReference type="InterPro" id="IPR017871">
    <property type="entry name" value="ABC_transporter-like_CS"/>
</dbReference>
<dbReference type="GO" id="GO:0016887">
    <property type="term" value="F:ATP hydrolysis activity"/>
    <property type="evidence" value="ECO:0007669"/>
    <property type="project" value="InterPro"/>
</dbReference>
<protein>
    <submittedName>
        <fullName evidence="10">ABC transporter family protein</fullName>
    </submittedName>
</protein>
<evidence type="ECO:0000256" key="2">
    <source>
        <dbReference type="ARBA" id="ARBA00022692"/>
    </source>
</evidence>
<dbReference type="Proteomes" id="UP000031366">
    <property type="component" value="Unassembled WGS sequence"/>
</dbReference>
<feature type="domain" description="ABC transporter" evidence="8">
    <location>
        <begin position="341"/>
        <end position="574"/>
    </location>
</feature>
<dbReference type="EMBL" id="AYSO01000020">
    <property type="protein sequence ID" value="KIE44457.1"/>
    <property type="molecule type" value="Genomic_DNA"/>
</dbReference>
<dbReference type="InterPro" id="IPR003593">
    <property type="entry name" value="AAA+_ATPase"/>
</dbReference>
<accession>A0A0C1QU03</accession>
<dbReference type="SUPFAM" id="SSF52540">
    <property type="entry name" value="P-loop containing nucleoside triphosphate hydrolases"/>
    <property type="match status" value="1"/>
</dbReference>
<dbReference type="PROSITE" id="PS00211">
    <property type="entry name" value="ABC_TRANSPORTER_1"/>
    <property type="match status" value="1"/>
</dbReference>
<gene>
    <name evidence="10" type="ORF">U732_383</name>
</gene>
<dbReference type="InterPro" id="IPR039421">
    <property type="entry name" value="Type_1_exporter"/>
</dbReference>
<dbReference type="InterPro" id="IPR003439">
    <property type="entry name" value="ABC_transporter-like_ATP-bd"/>
</dbReference>
<keyword evidence="11" id="KW-1185">Reference proteome</keyword>
<keyword evidence="3" id="KW-0547">Nucleotide-binding</keyword>
<evidence type="ECO:0000256" key="1">
    <source>
        <dbReference type="ARBA" id="ARBA00004651"/>
    </source>
</evidence>
<evidence type="ECO:0000259" key="9">
    <source>
        <dbReference type="PROSITE" id="PS50929"/>
    </source>
</evidence>
<sequence length="575" mass="66034">MVIKSCAQKAMYDEIKKYWFFGVISCIVLSFIKLLSLIPPIIMKRIIDDYIPNKNLKSTYLSIIIFCIIPILCTLLNALYRYTLNLKIKKFSFEIKKKLFENLLKQPINFFIKNKSAELATYCSKDVTEFVFFWLMDIPSIICNIIIITTIFIILWSINYKITIFQLLYIPLVIIPITFLGKKLKEYAKAIMSYNAKSNQVITESFNGIKLIKTTCSENIMVRKLSDFNTLIMKLWGKTVAIENLYGDWSTQFISTLFLGISFSLCAIQVINSDFVFTIGSLVAYITYLPKFQNLINEISSTNFKFNKQFSEHEKTFEYLSLPNEYVNDEKDNMQTIEGPIEFENVIFKYPNANKPILNELSFEAKRGSILFIIGPSGAGKSTIFDLLLRMYYVNDGYIKINGKNINSIPLQSLRKNISIVTQNLTLFSGTLRENLLLSNPNSKDQEIIFALEKAGLKKFVSNLEKGLDTDIVENGANLSSGEKQRISIAMALLKKSKIMLLDEISSNLDMISENKVYDTIYELIKSENITALVITHRNTCIKNDSNIIVIENGQCVYNVIYDDKEIHDNLKWIK</sequence>
<dbReference type="InterPro" id="IPR027417">
    <property type="entry name" value="P-loop_NTPase"/>
</dbReference>
<dbReference type="SUPFAM" id="SSF90123">
    <property type="entry name" value="ABC transporter transmembrane region"/>
    <property type="match status" value="1"/>
</dbReference>
<feature type="transmembrane region" description="Helical" evidence="7">
    <location>
        <begin position="18"/>
        <end position="38"/>
    </location>
</feature>
<keyword evidence="5 7" id="KW-1133">Transmembrane helix</keyword>
<name>A0A0C1QU03_9CLOT</name>
<dbReference type="GO" id="GO:0005886">
    <property type="term" value="C:plasma membrane"/>
    <property type="evidence" value="ECO:0007669"/>
    <property type="project" value="UniProtKB-SubCell"/>
</dbReference>
<dbReference type="InterPro" id="IPR011527">
    <property type="entry name" value="ABC1_TM_dom"/>
</dbReference>
<evidence type="ECO:0000256" key="7">
    <source>
        <dbReference type="SAM" id="Phobius"/>
    </source>
</evidence>
<dbReference type="RefSeq" id="WP_039636208.1">
    <property type="nucleotide sequence ID" value="NZ_AYSO01000020.1"/>
</dbReference>
<keyword evidence="2 7" id="KW-0812">Transmembrane</keyword>
<keyword evidence="6 7" id="KW-0472">Membrane</keyword>
<keyword evidence="4" id="KW-0067">ATP-binding</keyword>